<dbReference type="InterPro" id="IPR019787">
    <property type="entry name" value="Znf_PHD-finger"/>
</dbReference>
<dbReference type="GO" id="GO:0003682">
    <property type="term" value="F:chromatin binding"/>
    <property type="evidence" value="ECO:0007669"/>
    <property type="project" value="InterPro"/>
</dbReference>
<feature type="region of interest" description="Disordered" evidence="5">
    <location>
        <begin position="568"/>
        <end position="606"/>
    </location>
</feature>
<evidence type="ECO:0000313" key="10">
    <source>
        <dbReference type="Proteomes" id="UP000541558"/>
    </source>
</evidence>
<evidence type="ECO:0000259" key="7">
    <source>
        <dbReference type="PROSITE" id="PS51038"/>
    </source>
</evidence>
<dbReference type="Gene3D" id="2.30.30.490">
    <property type="match status" value="1"/>
</dbReference>
<dbReference type="Pfam" id="PF01426">
    <property type="entry name" value="BAH"/>
    <property type="match status" value="1"/>
</dbReference>
<gene>
    <name evidence="9" type="ORF">D9611_012669</name>
</gene>
<feature type="region of interest" description="Disordered" evidence="5">
    <location>
        <begin position="248"/>
        <end position="273"/>
    </location>
</feature>
<evidence type="ECO:0000256" key="1">
    <source>
        <dbReference type="ARBA" id="ARBA00022723"/>
    </source>
</evidence>
<name>A0A8H5BAV5_9AGAR</name>
<dbReference type="EMBL" id="JAACJK010000175">
    <property type="protein sequence ID" value="KAF5319058.1"/>
    <property type="molecule type" value="Genomic_DNA"/>
</dbReference>
<sequence length="954" mass="107274">MSDDVPVYLKNGEQVKVNDHVYCSPSWDTRDGTPYSVARIMEFLPPADAPKGAAGRNFLYTRVRLAWYYRPSDVSDRPVADSRLLLAAIYSEVCDINQLRAKCHVVHRDKISDLSGWKKRPDRFYFNRLFDPYIKREFEVIPARDVRNLPDNIREVLISRYEYVVAEKEVIPDLTDQIRLCDSCSEWCPSPETVQCDRCKRFFHMHCVQPPLLAKPTRGYGWTCAPCSKKHEEEVDSHEVRPVVSAAPKVLKSNAPPARGRGRPRKDKSLADKQESFPVKHFKMWPFRYFGQYTVAEDTLDEEDLIFPRTATRQGPKYQANVPLAPDPYNYPPDIEERGGDSTVEVLGVINSLTDAEVAEVEACKKGLSNDPEVKSSVDWLTELIRRYSDAALAARPFTSVNMKYLSRLEKWKKNETPVFDKPFSHEEIVAFEDAIALHGPELRAVRDEVPNRSMPEIVRFYGHWKSGKLGEENRRLRRHGPPPKPINKQYESAAEREEGIHVGLSDDEGSIVAQPSKSPSCGACRTRETTTWWKAPKGLPTNVLCDQCGSNWRRYADLNVRPLRAEDALPSSKSKAIEKREGTPLTGPSTKRARTSASVQSTPPPAAPSAVTLLKCLACSKTGPLGKVLKCKKCHLRVHAGAVGATVDPAQLDNWTCELCENEETLEASINHDCLLCPRAGPEERRMKPWPPSDTLLRACKPTEGQGWTHVICAVFTPELTFTDAARLRLVEGMSTITRHRWTTKCCLCGEIEGAVIKCNDCPKEFHISCAWKQGHKFGFEIQPVKSSRRDTTIMTTFKGETGSMHAIISCKDHDRTKRDIYDICESNEGGETALQVYCQAYKQAPVSTAHGLLRKARRLDNILNIRTEGSTTSSTPDLIISTDPECCECKSHFSPAFYRADNGELYVESSTPSSSSMSPASDGKDYLYCHRCHFGRLEERANGSKAMGMMVS</sequence>
<dbReference type="PANTHER" id="PTHR47672">
    <property type="entry name" value="E3 UBIQUITIN-PROTEIN LIGASE SNT2"/>
    <property type="match status" value="1"/>
</dbReference>
<keyword evidence="10" id="KW-1185">Reference proteome</keyword>
<dbReference type="Pfam" id="PF00628">
    <property type="entry name" value="PHD"/>
    <property type="match status" value="1"/>
</dbReference>
<dbReference type="InterPro" id="IPR011011">
    <property type="entry name" value="Znf_FYVE_PHD"/>
</dbReference>
<evidence type="ECO:0000259" key="6">
    <source>
        <dbReference type="PROSITE" id="PS50016"/>
    </source>
</evidence>
<dbReference type="SMART" id="SM00439">
    <property type="entry name" value="BAH"/>
    <property type="match status" value="1"/>
</dbReference>
<keyword evidence="3" id="KW-0862">Zinc</keyword>
<dbReference type="GO" id="GO:0006355">
    <property type="term" value="P:regulation of DNA-templated transcription"/>
    <property type="evidence" value="ECO:0007669"/>
    <property type="project" value="InterPro"/>
</dbReference>
<keyword evidence="2 4" id="KW-0863">Zinc-finger</keyword>
<evidence type="ECO:0000256" key="4">
    <source>
        <dbReference type="PROSITE-ProRule" id="PRU00146"/>
    </source>
</evidence>
<evidence type="ECO:0000256" key="5">
    <source>
        <dbReference type="SAM" id="MobiDB-lite"/>
    </source>
</evidence>
<evidence type="ECO:0000256" key="3">
    <source>
        <dbReference type="ARBA" id="ARBA00022833"/>
    </source>
</evidence>
<dbReference type="InterPro" id="IPR034732">
    <property type="entry name" value="EPHD"/>
</dbReference>
<dbReference type="GO" id="GO:0004842">
    <property type="term" value="F:ubiquitin-protein transferase activity"/>
    <property type="evidence" value="ECO:0007669"/>
    <property type="project" value="TreeGrafter"/>
</dbReference>
<dbReference type="PROSITE" id="PS51038">
    <property type="entry name" value="BAH"/>
    <property type="match status" value="1"/>
</dbReference>
<evidence type="ECO:0000259" key="8">
    <source>
        <dbReference type="PROSITE" id="PS51805"/>
    </source>
</evidence>
<accession>A0A8H5BAV5</accession>
<evidence type="ECO:0008006" key="11">
    <source>
        <dbReference type="Google" id="ProtNLM"/>
    </source>
</evidence>
<comment type="caution">
    <text evidence="9">The sequence shown here is derived from an EMBL/GenBank/DDBJ whole genome shotgun (WGS) entry which is preliminary data.</text>
</comment>
<dbReference type="Gene3D" id="1.10.10.60">
    <property type="entry name" value="Homeodomain-like"/>
    <property type="match status" value="1"/>
</dbReference>
<dbReference type="CDD" id="cd04710">
    <property type="entry name" value="BAH_fungalPHD"/>
    <property type="match status" value="1"/>
</dbReference>
<dbReference type="PROSITE" id="PS50016">
    <property type="entry name" value="ZF_PHD_2"/>
    <property type="match status" value="1"/>
</dbReference>
<dbReference type="PANTHER" id="PTHR47672:SF1">
    <property type="entry name" value="E3 UBIQUITIN-PROTEIN LIGASE SNT2"/>
    <property type="match status" value="1"/>
</dbReference>
<proteinExistence type="predicted"/>
<dbReference type="GO" id="GO:0036205">
    <property type="term" value="P:histone catabolic process"/>
    <property type="evidence" value="ECO:0007669"/>
    <property type="project" value="TreeGrafter"/>
</dbReference>
<dbReference type="SUPFAM" id="SSF46689">
    <property type="entry name" value="Homeodomain-like"/>
    <property type="match status" value="1"/>
</dbReference>
<dbReference type="PROSITE" id="PS51805">
    <property type="entry name" value="EPHD"/>
    <property type="match status" value="1"/>
</dbReference>
<dbReference type="GO" id="GO:0008270">
    <property type="term" value="F:zinc ion binding"/>
    <property type="evidence" value="ECO:0007669"/>
    <property type="project" value="UniProtKB-KW"/>
</dbReference>
<dbReference type="CDD" id="cd15571">
    <property type="entry name" value="ePHD"/>
    <property type="match status" value="1"/>
</dbReference>
<dbReference type="InterPro" id="IPR013083">
    <property type="entry name" value="Znf_RING/FYVE/PHD"/>
</dbReference>
<dbReference type="InterPro" id="IPR043151">
    <property type="entry name" value="BAH_sf"/>
</dbReference>
<dbReference type="InterPro" id="IPR013088">
    <property type="entry name" value="Znf_NHR/GATA"/>
</dbReference>
<dbReference type="Gene3D" id="3.30.50.10">
    <property type="entry name" value="Erythroid Transcription Factor GATA-1, subunit A"/>
    <property type="match status" value="1"/>
</dbReference>
<dbReference type="InterPro" id="IPR009057">
    <property type="entry name" value="Homeodomain-like_sf"/>
</dbReference>
<dbReference type="CDD" id="cd15497">
    <property type="entry name" value="PHD1_Snt2p_like"/>
    <property type="match status" value="1"/>
</dbReference>
<feature type="domain" description="BAH" evidence="7">
    <location>
        <begin position="13"/>
        <end position="141"/>
    </location>
</feature>
<dbReference type="InterPro" id="IPR001965">
    <property type="entry name" value="Znf_PHD"/>
</dbReference>
<dbReference type="AlphaFoldDB" id="A0A8H5BAV5"/>
<evidence type="ECO:0000256" key="2">
    <source>
        <dbReference type="ARBA" id="ARBA00022771"/>
    </source>
</evidence>
<dbReference type="SMART" id="SM00249">
    <property type="entry name" value="PHD"/>
    <property type="match status" value="3"/>
</dbReference>
<dbReference type="Pfam" id="PF13832">
    <property type="entry name" value="zf-HC5HC2H_2"/>
    <property type="match status" value="1"/>
</dbReference>
<evidence type="ECO:0000313" key="9">
    <source>
        <dbReference type="EMBL" id="KAF5319058.1"/>
    </source>
</evidence>
<dbReference type="Proteomes" id="UP000541558">
    <property type="component" value="Unassembled WGS sequence"/>
</dbReference>
<dbReference type="InterPro" id="IPR029617">
    <property type="entry name" value="Snt2"/>
</dbReference>
<protein>
    <recommendedName>
        <fullName evidence="11">Lid2 complex component snt2</fullName>
    </recommendedName>
</protein>
<feature type="domain" description="PHD-type" evidence="8">
    <location>
        <begin position="672"/>
        <end position="802"/>
    </location>
</feature>
<reference evidence="9 10" key="1">
    <citation type="journal article" date="2020" name="ISME J.">
        <title>Uncovering the hidden diversity of litter-decomposition mechanisms in mushroom-forming fungi.</title>
        <authorList>
            <person name="Floudas D."/>
            <person name="Bentzer J."/>
            <person name="Ahren D."/>
            <person name="Johansson T."/>
            <person name="Persson P."/>
            <person name="Tunlid A."/>
        </authorList>
    </citation>
    <scope>NUCLEOTIDE SEQUENCE [LARGE SCALE GENOMIC DNA]</scope>
    <source>
        <strain evidence="9 10">CBS 175.51</strain>
    </source>
</reference>
<dbReference type="SUPFAM" id="SSF57903">
    <property type="entry name" value="FYVE/PHD zinc finger"/>
    <property type="match status" value="2"/>
</dbReference>
<keyword evidence="1" id="KW-0479">Metal-binding</keyword>
<dbReference type="InterPro" id="IPR001025">
    <property type="entry name" value="BAH_dom"/>
</dbReference>
<dbReference type="OrthoDB" id="336088at2759"/>
<feature type="domain" description="PHD-type" evidence="6">
    <location>
        <begin position="178"/>
        <end position="230"/>
    </location>
</feature>
<organism evidence="9 10">
    <name type="scientific">Ephemerocybe angulata</name>
    <dbReference type="NCBI Taxonomy" id="980116"/>
    <lineage>
        <taxon>Eukaryota</taxon>
        <taxon>Fungi</taxon>
        <taxon>Dikarya</taxon>
        <taxon>Basidiomycota</taxon>
        <taxon>Agaricomycotina</taxon>
        <taxon>Agaricomycetes</taxon>
        <taxon>Agaricomycetidae</taxon>
        <taxon>Agaricales</taxon>
        <taxon>Agaricineae</taxon>
        <taxon>Psathyrellaceae</taxon>
        <taxon>Ephemerocybe</taxon>
    </lineage>
</organism>
<dbReference type="Gene3D" id="3.30.40.10">
    <property type="entry name" value="Zinc/RING finger domain, C3HC4 (zinc finger)"/>
    <property type="match status" value="2"/>
</dbReference>
<dbReference type="GO" id="GO:0048189">
    <property type="term" value="C:Lid2 complex"/>
    <property type="evidence" value="ECO:0007669"/>
    <property type="project" value="TreeGrafter"/>
</dbReference>